<evidence type="ECO:0000313" key="1">
    <source>
        <dbReference type="EMBL" id="ETO28481.1"/>
    </source>
</evidence>
<name>X6NR52_RETFI</name>
<dbReference type="Proteomes" id="UP000023152">
    <property type="component" value="Unassembled WGS sequence"/>
</dbReference>
<organism evidence="1 2">
    <name type="scientific">Reticulomyxa filosa</name>
    <dbReference type="NCBI Taxonomy" id="46433"/>
    <lineage>
        <taxon>Eukaryota</taxon>
        <taxon>Sar</taxon>
        <taxon>Rhizaria</taxon>
        <taxon>Retaria</taxon>
        <taxon>Foraminifera</taxon>
        <taxon>Monothalamids</taxon>
        <taxon>Reticulomyxidae</taxon>
        <taxon>Reticulomyxa</taxon>
    </lineage>
</organism>
<dbReference type="SUPFAM" id="SSF53474">
    <property type="entry name" value="alpha/beta-Hydrolases"/>
    <property type="match status" value="1"/>
</dbReference>
<evidence type="ECO:0008006" key="3">
    <source>
        <dbReference type="Google" id="ProtNLM"/>
    </source>
</evidence>
<reference evidence="1 2" key="1">
    <citation type="journal article" date="2013" name="Curr. Biol.">
        <title>The Genome of the Foraminiferan Reticulomyxa filosa.</title>
        <authorList>
            <person name="Glockner G."/>
            <person name="Hulsmann N."/>
            <person name="Schleicher M."/>
            <person name="Noegel A.A."/>
            <person name="Eichinger L."/>
            <person name="Gallinger C."/>
            <person name="Pawlowski J."/>
            <person name="Sierra R."/>
            <person name="Euteneuer U."/>
            <person name="Pillet L."/>
            <person name="Moustafa A."/>
            <person name="Platzer M."/>
            <person name="Groth M."/>
            <person name="Szafranski K."/>
            <person name="Schliwa M."/>
        </authorList>
    </citation>
    <scope>NUCLEOTIDE SEQUENCE [LARGE SCALE GENOMIC DNA]</scope>
</reference>
<dbReference type="InterPro" id="IPR029058">
    <property type="entry name" value="AB_hydrolase_fold"/>
</dbReference>
<dbReference type="AlphaFoldDB" id="X6NR52"/>
<keyword evidence="2" id="KW-1185">Reference proteome</keyword>
<dbReference type="PANTHER" id="PTHR12277">
    <property type="entry name" value="ALPHA/BETA HYDROLASE DOMAIN-CONTAINING PROTEIN"/>
    <property type="match status" value="1"/>
</dbReference>
<comment type="caution">
    <text evidence="1">The sequence shown here is derived from an EMBL/GenBank/DDBJ whole genome shotgun (WGS) entry which is preliminary data.</text>
</comment>
<dbReference type="EMBL" id="ASPP01006648">
    <property type="protein sequence ID" value="ETO28481.1"/>
    <property type="molecule type" value="Genomic_DNA"/>
</dbReference>
<sequence length="336" mass="38955">MYEHLTRSLPAHLFIVEYPGYGILNGKCNAQTVVDDSEHVYNFIVEKLNVDPNRLIILGQKDKYPLSIGKERITHVISTWSNKQQIARENVVNAAKSKHEQKDRSNVIDATTDTNTNAKATTNNLSDCANVANQTEQKSCDSENFVETPTRVHPNPEKVIPSEIRVFDNLQCIENADCDLILLFHGTDDNIIPFKHSEHLKDRLSNIKKQSQSSQLRLHIHNTYRTYVCVHFYDRKEAEEKNFPQVRLIPLNRRGHNNIDINQDVAIKVFRELQQSKHKHNKNVQQNNEEDSQKYCDIQQLAQNVDVLCKKNVYEADRLFYRNNRHIIKKVGNEFG</sequence>
<gene>
    <name evidence="1" type="ORF">RFI_08651</name>
</gene>
<evidence type="ECO:0000313" key="2">
    <source>
        <dbReference type="Proteomes" id="UP000023152"/>
    </source>
</evidence>
<accession>X6NR52</accession>
<proteinExistence type="predicted"/>
<dbReference type="PANTHER" id="PTHR12277:SF81">
    <property type="entry name" value="PROTEIN ABHD13"/>
    <property type="match status" value="1"/>
</dbReference>
<protein>
    <recommendedName>
        <fullName evidence="3">Peptidase S9 prolyl oligopeptidase catalytic domain-containing protein</fullName>
    </recommendedName>
</protein>